<dbReference type="OrthoDB" id="5874271at2759"/>
<comment type="caution">
    <text evidence="1">The sequence shown here is derived from an EMBL/GenBank/DDBJ whole genome shotgun (WGS) entry which is preliminary data.</text>
</comment>
<reference evidence="1 2" key="1">
    <citation type="submission" date="2020-04" db="EMBL/GenBank/DDBJ databases">
        <authorList>
            <person name="Laetsch R D."/>
            <person name="Stevens L."/>
            <person name="Kumar S."/>
            <person name="Blaxter L. M."/>
        </authorList>
    </citation>
    <scope>NUCLEOTIDE SEQUENCE [LARGE SCALE GENOMIC DNA]</scope>
</reference>
<protein>
    <submittedName>
        <fullName evidence="1">Uncharacterized protein</fullName>
    </submittedName>
</protein>
<dbReference type="AlphaFoldDB" id="A0A8S1ES22"/>
<evidence type="ECO:0000313" key="1">
    <source>
        <dbReference type="EMBL" id="CAB3406447.1"/>
    </source>
</evidence>
<organism evidence="1 2">
    <name type="scientific">Caenorhabditis bovis</name>
    <dbReference type="NCBI Taxonomy" id="2654633"/>
    <lineage>
        <taxon>Eukaryota</taxon>
        <taxon>Metazoa</taxon>
        <taxon>Ecdysozoa</taxon>
        <taxon>Nematoda</taxon>
        <taxon>Chromadorea</taxon>
        <taxon>Rhabditida</taxon>
        <taxon>Rhabditina</taxon>
        <taxon>Rhabditomorpha</taxon>
        <taxon>Rhabditoidea</taxon>
        <taxon>Rhabditidae</taxon>
        <taxon>Peloderinae</taxon>
        <taxon>Caenorhabditis</taxon>
    </lineage>
</organism>
<proteinExistence type="predicted"/>
<accession>A0A8S1ES22</accession>
<evidence type="ECO:0000313" key="2">
    <source>
        <dbReference type="Proteomes" id="UP000494206"/>
    </source>
</evidence>
<keyword evidence="2" id="KW-1185">Reference proteome</keyword>
<dbReference type="EMBL" id="CADEPM010000005">
    <property type="protein sequence ID" value="CAB3406447.1"/>
    <property type="molecule type" value="Genomic_DNA"/>
</dbReference>
<name>A0A8S1ES22_9PELO</name>
<gene>
    <name evidence="1" type="ORF">CBOVIS_LOCUS8521</name>
</gene>
<dbReference type="Proteomes" id="UP000494206">
    <property type="component" value="Unassembled WGS sequence"/>
</dbReference>
<sequence>MSRRHSPDIVNVDEGRNKEIQKIKTGRLTMKDFADDTELFEASCSKAALVLPDDVRNGKATIGKDDLKTLHHILCGESSKMYDSDDSLISEIDFMDAEQLAEGTAKIRENMEFVARIDSDTDLLKRMLKRSDNRKTANRKRKECEYVDVEVKAAGKKAKKNCQNIDKFLKKIVPIPTSVQNVKNYITRETLSAILEIFADIAEKNPEANLRKIDSDEIKKRMRMYGIDQKFYTDDLEMVEYVKNSIGKVLGNKNITRIFYGDEFGFDFALKDCFCALANYYGKPMPNMNDDGTSINPLSIDLNKLTKSAFLVKKQSNRTFAPCEKLRDIVLDPSI</sequence>